<dbReference type="Pfam" id="PF13482">
    <property type="entry name" value="RNase_H_2"/>
    <property type="match status" value="1"/>
</dbReference>
<protein>
    <submittedName>
        <fullName evidence="2">Recombinase RecB</fullName>
    </submittedName>
</protein>
<dbReference type="AlphaFoldDB" id="A0A511CVG1"/>
<evidence type="ECO:0000313" key="3">
    <source>
        <dbReference type="Proteomes" id="UP000321328"/>
    </source>
</evidence>
<comment type="caution">
    <text evidence="2">The sequence shown here is derived from an EMBL/GenBank/DDBJ whole genome shotgun (WGS) entry which is preliminary data.</text>
</comment>
<dbReference type="InterPro" id="IPR038720">
    <property type="entry name" value="YprB_RNase_H-like_dom"/>
</dbReference>
<feature type="domain" description="YprB ribonuclease H-like" evidence="1">
    <location>
        <begin position="482"/>
        <end position="564"/>
    </location>
</feature>
<accession>A0A511CVG1</accession>
<proteinExistence type="predicted"/>
<sequence>MSDRVSTLGYVTATVNSATDSAASGPVVVSLDASVTTRCRRRVHLDHDPRAAGEPQALPDPLIEQRRADAAAHRERIGAALAAAHPEHWWRVPAAATAHERAAATAEAVTAGARLIWGAQLPRDQAAGRRGGAELLVRAPDGGYLPVIVVRHRITDPGAGALTSPVLAPFPDRAAANPTRKIRSQPRDLLRLAHLARMLGGAGWAPAAELAVSSLGGVIGMDADVVVWHDLQAEHWPGGRSTLDEYDERFADRVAVATAAAVGAPAMAHPSRITECRRCPWWPTCEAALTREQDVSLVVRGEVAVTMRSAGVGTVADLAELDPAAEPPVPLPGMSFRDAVALARAWQRGLSVVRRVARVPVPRADVEVDVDMESFGEAGAYLWGALLSYPGGVRPGDEPAGYRAFVTWDPVPTQDERRSFAEFWTWLSRIRSAAAASGRSFAAYCYNEQAENRWLIASARRFAGQPGIPRVAEVERFIATPAWIDLFALVSEWFLCAHGKGLKRIAPAAGFAWRDPEAGGENSMRWYRDAVGMDGAPPELAQRQRLLRYNEDDVVATKALREWMTSPAVEHVPLAADL</sequence>
<evidence type="ECO:0000259" key="1">
    <source>
        <dbReference type="Pfam" id="PF13482"/>
    </source>
</evidence>
<organism evidence="2 3">
    <name type="scientific">Pseudonocardia asaccharolytica DSM 44247 = NBRC 16224</name>
    <dbReference type="NCBI Taxonomy" id="1123024"/>
    <lineage>
        <taxon>Bacteria</taxon>
        <taxon>Bacillati</taxon>
        <taxon>Actinomycetota</taxon>
        <taxon>Actinomycetes</taxon>
        <taxon>Pseudonocardiales</taxon>
        <taxon>Pseudonocardiaceae</taxon>
        <taxon>Pseudonocardia</taxon>
    </lineage>
</organism>
<name>A0A511CVG1_9PSEU</name>
<evidence type="ECO:0000313" key="2">
    <source>
        <dbReference type="EMBL" id="GEL16437.1"/>
    </source>
</evidence>
<dbReference type="InterPro" id="IPR019993">
    <property type="entry name" value="RecB_nuclease_TM0106_put"/>
</dbReference>
<dbReference type="EMBL" id="BJVI01000002">
    <property type="protein sequence ID" value="GEL16437.1"/>
    <property type="molecule type" value="Genomic_DNA"/>
</dbReference>
<keyword evidence="3" id="KW-1185">Reference proteome</keyword>
<dbReference type="STRING" id="1123024.GCA_000423625_00527"/>
<gene>
    <name evidence="2" type="ORF">PA7_02740</name>
</gene>
<dbReference type="Proteomes" id="UP000321328">
    <property type="component" value="Unassembled WGS sequence"/>
</dbReference>
<reference evidence="2 3" key="1">
    <citation type="submission" date="2019-07" db="EMBL/GenBank/DDBJ databases">
        <title>Whole genome shotgun sequence of Pseudonocardia asaccharolytica NBRC 16224.</title>
        <authorList>
            <person name="Hosoyama A."/>
            <person name="Uohara A."/>
            <person name="Ohji S."/>
            <person name="Ichikawa N."/>
        </authorList>
    </citation>
    <scope>NUCLEOTIDE SEQUENCE [LARGE SCALE GENOMIC DNA]</scope>
    <source>
        <strain evidence="2 3">NBRC 16224</strain>
    </source>
</reference>
<dbReference type="NCBIfam" id="TIGR03491">
    <property type="entry name" value="TM0106 family RecB-like putative nuclease"/>
    <property type="match status" value="1"/>
</dbReference>